<dbReference type="SUPFAM" id="SSF55120">
    <property type="entry name" value="Pseudouridine synthase"/>
    <property type="match status" value="1"/>
</dbReference>
<evidence type="ECO:0000313" key="6">
    <source>
        <dbReference type="EMBL" id="MCC5447271.1"/>
    </source>
</evidence>
<dbReference type="InterPro" id="IPR020095">
    <property type="entry name" value="PsdUridine_synth_TruA_C"/>
</dbReference>
<comment type="caution">
    <text evidence="7">The sequence shown here is derived from an EMBL/GenBank/DDBJ whole genome shotgun (WGS) entry which is preliminary data.</text>
</comment>
<reference evidence="6" key="4">
    <citation type="submission" date="2021-11" db="EMBL/GenBank/DDBJ databases">
        <authorList>
            <person name="Munson-Mcgee J."/>
            <person name="Field E."/>
            <person name="Bateson M."/>
            <person name="Rooney C."/>
            <person name="Stepanauskas R."/>
            <person name="Young M."/>
        </authorList>
    </citation>
    <scope>NUCLEOTIDE SEQUENCE</scope>
    <source>
        <strain evidence="6">SCGC AB-777_F03</strain>
    </source>
</reference>
<comment type="catalytic activity">
    <reaction evidence="4">
        <text>uridine(38/39/40) in tRNA = pseudouridine(38/39/40) in tRNA</text>
        <dbReference type="Rhea" id="RHEA:22376"/>
        <dbReference type="Rhea" id="RHEA-COMP:10085"/>
        <dbReference type="Rhea" id="RHEA-COMP:10087"/>
        <dbReference type="ChEBI" id="CHEBI:65314"/>
        <dbReference type="ChEBI" id="CHEBI:65315"/>
        <dbReference type="EC" id="5.4.99.12"/>
    </reaction>
</comment>
<name>A0A2T9WL28_NANST</name>
<evidence type="ECO:0000256" key="1">
    <source>
        <dbReference type="ARBA" id="ARBA00009375"/>
    </source>
</evidence>
<dbReference type="RefSeq" id="WP_228615495.1">
    <property type="nucleotide sequence ID" value="NZ_QEFP02000019.1"/>
</dbReference>
<gene>
    <name evidence="6" type="ORF">DDW03_002550</name>
    <name evidence="7" type="ORF">DDW03_01940</name>
</gene>
<dbReference type="Proteomes" id="UP000245509">
    <property type="component" value="Unassembled WGS sequence"/>
</dbReference>
<dbReference type="InterPro" id="IPR020103">
    <property type="entry name" value="PsdUridine_synth_cat_dom_sf"/>
</dbReference>
<dbReference type="GO" id="GO:0003723">
    <property type="term" value="F:RNA binding"/>
    <property type="evidence" value="ECO:0007669"/>
    <property type="project" value="InterPro"/>
</dbReference>
<accession>A0A2T9WL28</accession>
<dbReference type="Pfam" id="PF01416">
    <property type="entry name" value="PseudoU_synth_1"/>
    <property type="match status" value="1"/>
</dbReference>
<evidence type="ECO:0000256" key="3">
    <source>
        <dbReference type="ARBA" id="ARBA00023235"/>
    </source>
</evidence>
<dbReference type="GO" id="GO:0031119">
    <property type="term" value="P:tRNA pseudouridine synthesis"/>
    <property type="evidence" value="ECO:0007669"/>
    <property type="project" value="TreeGrafter"/>
</dbReference>
<evidence type="ECO:0000256" key="4">
    <source>
        <dbReference type="RuleBase" id="RU003792"/>
    </source>
</evidence>
<reference evidence="7" key="3">
    <citation type="submission" date="2017-05" db="EMBL/GenBank/DDBJ databases">
        <authorList>
            <person name="Song R."/>
            <person name="Chenine A.L."/>
            <person name="Ruprecht R.M."/>
        </authorList>
    </citation>
    <scope>NUCLEOTIDE SEQUENCE</scope>
    <source>
        <strain evidence="7">SCGC AB-777_F03</strain>
    </source>
</reference>
<dbReference type="InterPro" id="IPR020097">
    <property type="entry name" value="PsdUridine_synth_TruA_a/b_dom"/>
</dbReference>
<dbReference type="AlphaFoldDB" id="A0A2T9WL28"/>
<feature type="domain" description="Pseudouridine synthase I TruA alpha/beta" evidence="5">
    <location>
        <begin position="141"/>
        <end position="223"/>
    </location>
</feature>
<dbReference type="GO" id="GO:0160147">
    <property type="term" value="F:tRNA pseudouridine(38-40) synthase activity"/>
    <property type="evidence" value="ECO:0007669"/>
    <property type="project" value="UniProtKB-EC"/>
</dbReference>
<keyword evidence="2 4" id="KW-0819">tRNA processing</keyword>
<dbReference type="InterPro" id="IPR020094">
    <property type="entry name" value="TruA/RsuA/RluB/E/F_N"/>
</dbReference>
<dbReference type="EC" id="5.4.99.12" evidence="4"/>
<dbReference type="PANTHER" id="PTHR11142">
    <property type="entry name" value="PSEUDOURIDYLATE SYNTHASE"/>
    <property type="match status" value="1"/>
</dbReference>
<organism evidence="7">
    <name type="scientific">Nanobsidianus stetteri</name>
    <dbReference type="NCBI Taxonomy" id="1294122"/>
    <lineage>
        <taxon>Archaea</taxon>
        <taxon>Nanobdellota</taxon>
        <taxon>Candidatus Nanoarchaeia</taxon>
        <taxon>Nanoarchaeales</taxon>
        <taxon>Nanopusillaceae</taxon>
        <taxon>Candidatus Nanobsidianus</taxon>
    </lineage>
</organism>
<dbReference type="EMBL" id="QEFP01000008">
    <property type="protein sequence ID" value="PVU68531.1"/>
    <property type="molecule type" value="Genomic_DNA"/>
</dbReference>
<dbReference type="PANTHER" id="PTHR11142:SF0">
    <property type="entry name" value="TRNA PSEUDOURIDINE SYNTHASE-LIKE 1"/>
    <property type="match status" value="1"/>
</dbReference>
<dbReference type="InterPro" id="IPR001406">
    <property type="entry name" value="PsdUridine_synth_TruA"/>
</dbReference>
<protein>
    <recommendedName>
        <fullName evidence="4">tRNA pseudouridine synthase</fullName>
        <ecNumber evidence="4">5.4.99.12</ecNumber>
    </recommendedName>
</protein>
<dbReference type="Gene3D" id="3.30.70.580">
    <property type="entry name" value="Pseudouridine synthase I, catalytic domain, N-terminal subdomain"/>
    <property type="match status" value="1"/>
</dbReference>
<dbReference type="Gene3D" id="3.30.70.660">
    <property type="entry name" value="Pseudouridine synthase I, catalytic domain, C-terminal subdomain"/>
    <property type="match status" value="1"/>
</dbReference>
<proteinExistence type="inferred from homology"/>
<evidence type="ECO:0000256" key="2">
    <source>
        <dbReference type="ARBA" id="ARBA00022694"/>
    </source>
</evidence>
<sequence>MYNYLLRIKYNGENYHGIAYQKNVRTISGEILNYFDIKEFRLSIVSRTDKGVNAEENYIVISSDKNIDFSNFQNNDIKILNVYKLKEFINIRKFSRGKLYEYKLPKKLFEKKYIPKYLINNEKILIKSEEKEFDINKYIEASKYFIGIKSFHNFAKGKVKDPICNITKFEIIEDKDFYINYIEGNRFLYEMIRRIITFLISVGYNLFPFDLIEKVFIYNLEPKPFPSDPKYLTLKKVYLDWKELYKYIEDIIEI</sequence>
<comment type="similarity">
    <text evidence="1 4">Belongs to the tRNA pseudouridine synthase TruA family.</text>
</comment>
<reference evidence="6" key="2">
    <citation type="submission" date="2017-05" db="EMBL/GenBank/DDBJ databases">
        <authorList>
            <person name="Munson-Mcgee J.H."/>
        </authorList>
    </citation>
    <scope>NUCLEOTIDE SEQUENCE</scope>
    <source>
        <strain evidence="6">SCGC AB-777_F03</strain>
    </source>
</reference>
<dbReference type="EMBL" id="QEFP02000019">
    <property type="protein sequence ID" value="MCC5447271.1"/>
    <property type="molecule type" value="Genomic_DNA"/>
</dbReference>
<evidence type="ECO:0000313" key="7">
    <source>
        <dbReference type="EMBL" id="PVU68531.1"/>
    </source>
</evidence>
<reference evidence="7" key="1">
    <citation type="journal article" date="2015" name="Appl. Environ. Microbiol.">
        <title>Nanoarchaeota, Their Sulfolobales Host, and Nanoarchaeota Virus Distribution across Yellowstone National Park Hot Springs.</title>
        <authorList>
            <person name="Munson-McGee J.H."/>
            <person name="Field E.K."/>
            <person name="Bateson M."/>
            <person name="Rooney C."/>
            <person name="Stepanauskas R."/>
            <person name="Young M.J."/>
        </authorList>
    </citation>
    <scope>NUCLEOTIDE SEQUENCE [LARGE SCALE GENOMIC DNA]</scope>
    <source>
        <strain evidence="7">SCGC AB-777_F03</strain>
    </source>
</reference>
<keyword evidence="3 4" id="KW-0413">Isomerase</keyword>
<evidence type="ECO:0000259" key="5">
    <source>
        <dbReference type="Pfam" id="PF01416"/>
    </source>
</evidence>